<keyword evidence="2" id="KW-0067">ATP-binding</keyword>
<evidence type="ECO:0000313" key="3">
    <source>
        <dbReference type="Proteomes" id="UP000308760"/>
    </source>
</evidence>
<dbReference type="SUPFAM" id="SSF52540">
    <property type="entry name" value="P-loop containing nucleoside triphosphate hydrolases"/>
    <property type="match status" value="1"/>
</dbReference>
<gene>
    <name evidence="2" type="ORF">FAB82_14845</name>
</gene>
<organism evidence="2 3">
    <name type="scientific">Glycomyces buryatensis</name>
    <dbReference type="NCBI Taxonomy" id="2570927"/>
    <lineage>
        <taxon>Bacteria</taxon>
        <taxon>Bacillati</taxon>
        <taxon>Actinomycetota</taxon>
        <taxon>Actinomycetes</taxon>
        <taxon>Glycomycetales</taxon>
        <taxon>Glycomycetaceae</taxon>
        <taxon>Glycomyces</taxon>
    </lineage>
</organism>
<dbReference type="GO" id="GO:0005524">
    <property type="term" value="F:ATP binding"/>
    <property type="evidence" value="ECO:0007669"/>
    <property type="project" value="UniProtKB-KW"/>
</dbReference>
<dbReference type="AlphaFoldDB" id="A0A4S8QC60"/>
<sequence>MTDSPFIGRERYLKALRDRTAMIESDGRGAAVALRGRRQVGKSRLVQRFCEQAALPYVYFQADRGMSPVESMARFVRVLRESDLPAASEIPEDPVWTWRTALQALKTALPQNGPSVVVLDELPWLLEQDKTLEGILQTEWDRELSRLPVLLILIGSDMRMMESFSGYDSPFYGRADPMLVDPLDPRNVAQMTGLGGANALDAHLITGGFPGLCRAWPDGMTPADFIRHSCENAYSPLFTLGETMLASEFPAPDQHRRVLTAIGSGERTFANIARAAGSGPGAPVQSGSLGPILRTLEQKQVVAADQPLSVVAGNGGKLYRVSDTYLRLHLSVLANANEDIKRGRPELAVAKIQRQWTSWRGRAIEPVIREALYRSVVEVDFPWPEAEAVGGWWPRSFDPEIDLVGADRGPVAKHLLYTGSIKWLSTPFDGHDFASLVRGSTKVPGVDPERTGLVVVSLSGTTDEVEADLVWGAGEVLAAWDS</sequence>
<comment type="caution">
    <text evidence="2">The sequence shown here is derived from an EMBL/GenBank/DDBJ whole genome shotgun (WGS) entry which is preliminary data.</text>
</comment>
<keyword evidence="3" id="KW-1185">Reference proteome</keyword>
<dbReference type="PANTHER" id="PTHR34704:SF1">
    <property type="entry name" value="ATPASE"/>
    <property type="match status" value="1"/>
</dbReference>
<reference evidence="2 3" key="2">
    <citation type="submission" date="2019-05" db="EMBL/GenBank/DDBJ databases">
        <title>Glycomyces buryatensis sp. nov.</title>
        <authorList>
            <person name="Nikitina E."/>
        </authorList>
    </citation>
    <scope>NUCLEOTIDE SEQUENCE [LARGE SCALE GENOMIC DNA]</scope>
    <source>
        <strain evidence="2 3">18</strain>
    </source>
</reference>
<dbReference type="InterPro" id="IPR027417">
    <property type="entry name" value="P-loop_NTPase"/>
</dbReference>
<dbReference type="OrthoDB" id="3209349at2"/>
<reference evidence="3" key="1">
    <citation type="submission" date="2019-04" db="EMBL/GenBank/DDBJ databases">
        <title>Nocardioides xinjiangensis sp. nov.</title>
        <authorList>
            <person name="Liu S."/>
        </authorList>
    </citation>
    <scope>NUCLEOTIDE SEQUENCE [LARGE SCALE GENOMIC DNA]</scope>
    <source>
        <strain evidence="3">18</strain>
    </source>
</reference>
<protein>
    <submittedName>
        <fullName evidence="2">ATP-binding protein</fullName>
    </submittedName>
</protein>
<evidence type="ECO:0000259" key="1">
    <source>
        <dbReference type="Pfam" id="PF03008"/>
    </source>
</evidence>
<dbReference type="Proteomes" id="UP000308760">
    <property type="component" value="Unassembled WGS sequence"/>
</dbReference>
<name>A0A4S8QC60_9ACTN</name>
<dbReference type="PANTHER" id="PTHR34704">
    <property type="entry name" value="ATPASE"/>
    <property type="match status" value="1"/>
</dbReference>
<dbReference type="InterPro" id="IPR004256">
    <property type="entry name" value="DUF234"/>
</dbReference>
<feature type="domain" description="DUF234" evidence="1">
    <location>
        <begin position="333"/>
        <end position="423"/>
    </location>
</feature>
<dbReference type="Gene3D" id="3.40.50.300">
    <property type="entry name" value="P-loop containing nucleotide triphosphate hydrolases"/>
    <property type="match status" value="1"/>
</dbReference>
<accession>A0A4S8QC60</accession>
<keyword evidence="2" id="KW-0547">Nucleotide-binding</keyword>
<proteinExistence type="predicted"/>
<dbReference type="Pfam" id="PF03008">
    <property type="entry name" value="DUF234"/>
    <property type="match status" value="1"/>
</dbReference>
<dbReference type="EMBL" id="STGY01000056">
    <property type="protein sequence ID" value="THV40542.1"/>
    <property type="molecule type" value="Genomic_DNA"/>
</dbReference>
<dbReference type="RefSeq" id="WP_136535317.1">
    <property type="nucleotide sequence ID" value="NZ_STGY01000056.1"/>
</dbReference>
<evidence type="ECO:0000313" key="2">
    <source>
        <dbReference type="EMBL" id="THV40542.1"/>
    </source>
</evidence>